<evidence type="ECO:0000256" key="1">
    <source>
        <dbReference type="ARBA" id="ARBA00005101"/>
    </source>
</evidence>
<comment type="pathway">
    <text evidence="1">Ketone degradation; acetoin degradation.</text>
</comment>
<feature type="domain" description="Histone deacetylase" evidence="5">
    <location>
        <begin position="32"/>
        <end position="317"/>
    </location>
</feature>
<dbReference type="InterPro" id="IPR037138">
    <property type="entry name" value="His_deacetylse_dom_sf"/>
</dbReference>
<evidence type="ECO:0000259" key="5">
    <source>
        <dbReference type="Pfam" id="PF00850"/>
    </source>
</evidence>
<dbReference type="InterPro" id="IPR023801">
    <property type="entry name" value="His_deacetylse_dom"/>
</dbReference>
<dbReference type="Gene3D" id="3.40.800.20">
    <property type="entry name" value="Histone deacetylase domain"/>
    <property type="match status" value="1"/>
</dbReference>
<dbReference type="CDD" id="cd09994">
    <property type="entry name" value="HDAC_AcuC_like"/>
    <property type="match status" value="1"/>
</dbReference>
<dbReference type="PANTHER" id="PTHR10625:SF10">
    <property type="entry name" value="HISTONE DEACETYLASE HDAC1"/>
    <property type="match status" value="1"/>
</dbReference>
<dbReference type="InterPro" id="IPR003085">
    <property type="entry name" value="AcuC"/>
</dbReference>
<evidence type="ECO:0000313" key="6">
    <source>
        <dbReference type="EMBL" id="MDK3072601.1"/>
    </source>
</evidence>
<sequence>MPRPPDAVRREPAMPLFVGARIYRDSGYGSHHPLAIPRVPTVTDLCRAMGWLPGEAYRSSPRAKAVALTTFHTPNYIEALQRAEREQAVSDRVRRRHGIGTLSNPVYPLMFSRPATSVGGVLLATGLIAKGGTVYVPGGGTHHGMPDRANGFCYVNDPVLAIQSLQRMGIGRIAYVDIDAHHCDGVEHALPALGGVRMISVHEENRWPFTGKLDDTGGGAAFNLPVPRGLNDTEYGLILDRFILPAVADYKPDAIILQCGADAVLEDPLSRLALSNGSHWKTVAALRPLAPRYLVLGGGGYNPWSVARLWAGVWATLCDHDIPDALPTPARPVLATLTWARSRGRQAPEHWITTLKDPWRHGPIRGVVRDRVAHLRRRFAAGP</sequence>
<name>A0ABT7FBV7_9RHOB</name>
<protein>
    <recommendedName>
        <fullName evidence="3">Acetoin utilization protein AcuC</fullName>
    </recommendedName>
</protein>
<evidence type="ECO:0000313" key="7">
    <source>
        <dbReference type="Proteomes" id="UP001227126"/>
    </source>
</evidence>
<dbReference type="EMBL" id="JASNJE010000005">
    <property type="protein sequence ID" value="MDK3072601.1"/>
    <property type="molecule type" value="Genomic_DNA"/>
</dbReference>
<dbReference type="SUPFAM" id="SSF52768">
    <property type="entry name" value="Arginase/deacetylase"/>
    <property type="match status" value="1"/>
</dbReference>
<comment type="similarity">
    <text evidence="2">Belongs to the histone deacetylase family.</text>
</comment>
<keyword evidence="4" id="KW-0006">Acetoin catabolism</keyword>
<gene>
    <name evidence="6" type="ORF">QO034_05720</name>
</gene>
<dbReference type="PRINTS" id="PR01270">
    <property type="entry name" value="HDASUPER"/>
</dbReference>
<evidence type="ECO:0000256" key="3">
    <source>
        <dbReference type="ARBA" id="ARBA00020218"/>
    </source>
</evidence>
<dbReference type="Proteomes" id="UP001227126">
    <property type="component" value="Unassembled WGS sequence"/>
</dbReference>
<accession>A0ABT7FBV7</accession>
<dbReference type="InterPro" id="IPR023696">
    <property type="entry name" value="Ureohydrolase_dom_sf"/>
</dbReference>
<organism evidence="6 7">
    <name type="scientific">Sedimentitalea xiamensis</name>
    <dbReference type="NCBI Taxonomy" id="3050037"/>
    <lineage>
        <taxon>Bacteria</taxon>
        <taxon>Pseudomonadati</taxon>
        <taxon>Pseudomonadota</taxon>
        <taxon>Alphaproteobacteria</taxon>
        <taxon>Rhodobacterales</taxon>
        <taxon>Paracoccaceae</taxon>
        <taxon>Sedimentitalea</taxon>
    </lineage>
</organism>
<proteinExistence type="inferred from homology"/>
<dbReference type="InterPro" id="IPR000286">
    <property type="entry name" value="HDACs"/>
</dbReference>
<dbReference type="PANTHER" id="PTHR10625">
    <property type="entry name" value="HISTONE DEACETYLASE HDAC1-RELATED"/>
    <property type="match status" value="1"/>
</dbReference>
<reference evidence="6 7" key="1">
    <citation type="submission" date="2023-05" db="EMBL/GenBank/DDBJ databases">
        <title>Sedimentitalea sp. nov. JM2-8.</title>
        <authorList>
            <person name="Huang J."/>
        </authorList>
    </citation>
    <scope>NUCLEOTIDE SEQUENCE [LARGE SCALE GENOMIC DNA]</scope>
    <source>
        <strain evidence="6 7">JM2-8</strain>
    </source>
</reference>
<comment type="caution">
    <text evidence="6">The sequence shown here is derived from an EMBL/GenBank/DDBJ whole genome shotgun (WGS) entry which is preliminary data.</text>
</comment>
<keyword evidence="7" id="KW-1185">Reference proteome</keyword>
<dbReference type="Pfam" id="PF00850">
    <property type="entry name" value="Hist_deacetyl"/>
    <property type="match status" value="1"/>
</dbReference>
<evidence type="ECO:0000256" key="4">
    <source>
        <dbReference type="ARBA" id="ARBA00022627"/>
    </source>
</evidence>
<evidence type="ECO:0000256" key="2">
    <source>
        <dbReference type="ARBA" id="ARBA00005947"/>
    </source>
</evidence>